<dbReference type="EMBL" id="VDEP01000241">
    <property type="protein sequence ID" value="KAA1120797.1"/>
    <property type="molecule type" value="Genomic_DNA"/>
</dbReference>
<evidence type="ECO:0000313" key="2">
    <source>
        <dbReference type="EMBL" id="KAA1120797.1"/>
    </source>
</evidence>
<feature type="compositionally biased region" description="Polar residues" evidence="1">
    <location>
        <begin position="79"/>
        <end position="88"/>
    </location>
</feature>
<gene>
    <name evidence="2" type="ORF">PGTUg99_018623</name>
</gene>
<feature type="compositionally biased region" description="Basic residues" evidence="1">
    <location>
        <begin position="117"/>
        <end position="126"/>
    </location>
</feature>
<proteinExistence type="predicted"/>
<organism evidence="2 3">
    <name type="scientific">Puccinia graminis f. sp. tritici</name>
    <dbReference type="NCBI Taxonomy" id="56615"/>
    <lineage>
        <taxon>Eukaryota</taxon>
        <taxon>Fungi</taxon>
        <taxon>Dikarya</taxon>
        <taxon>Basidiomycota</taxon>
        <taxon>Pucciniomycotina</taxon>
        <taxon>Pucciniomycetes</taxon>
        <taxon>Pucciniales</taxon>
        <taxon>Pucciniaceae</taxon>
        <taxon>Puccinia</taxon>
    </lineage>
</organism>
<comment type="caution">
    <text evidence="2">The sequence shown here is derived from an EMBL/GenBank/DDBJ whole genome shotgun (WGS) entry which is preliminary data.</text>
</comment>
<reference evidence="2 3" key="1">
    <citation type="submission" date="2019-05" db="EMBL/GenBank/DDBJ databases">
        <title>Emergence of the Ug99 lineage of the wheat stem rust pathogen through somatic hybridization.</title>
        <authorList>
            <person name="Li F."/>
            <person name="Upadhyaya N.M."/>
            <person name="Sperschneider J."/>
            <person name="Matny O."/>
            <person name="Nguyen-Phuc H."/>
            <person name="Mago R."/>
            <person name="Raley C."/>
            <person name="Miller M.E."/>
            <person name="Silverstein K.A.T."/>
            <person name="Henningsen E."/>
            <person name="Hirsch C.D."/>
            <person name="Visser B."/>
            <person name="Pretorius Z.A."/>
            <person name="Steffenson B.J."/>
            <person name="Schwessinger B."/>
            <person name="Dodds P.N."/>
            <person name="Figueroa M."/>
        </authorList>
    </citation>
    <scope>NUCLEOTIDE SEQUENCE [LARGE SCALE GENOMIC DNA]</scope>
    <source>
        <strain evidence="2 3">Ug99</strain>
    </source>
</reference>
<evidence type="ECO:0000256" key="1">
    <source>
        <dbReference type="SAM" id="MobiDB-lite"/>
    </source>
</evidence>
<accession>A0A5B0R5J9</accession>
<name>A0A5B0R5J9_PUCGR</name>
<dbReference type="Proteomes" id="UP000325313">
    <property type="component" value="Unassembled WGS sequence"/>
</dbReference>
<dbReference type="AlphaFoldDB" id="A0A5B0R5J9"/>
<evidence type="ECO:0000313" key="3">
    <source>
        <dbReference type="Proteomes" id="UP000325313"/>
    </source>
</evidence>
<sequence length="126" mass="13826">MIVINDHGRYFGGAQLMTGPHDGVWEATSYRISYDGNGQRDIFSAKSKILGPPPKFCVISAASVLSSPSGRLGFPLQQLHITPQLHTTPSDRHHAPPPHPPKPPFRSSTSEGAMRKSNFKIKKNQL</sequence>
<protein>
    <submittedName>
        <fullName evidence="2">Uncharacterized protein</fullName>
    </submittedName>
</protein>
<feature type="region of interest" description="Disordered" evidence="1">
    <location>
        <begin position="77"/>
        <end position="126"/>
    </location>
</feature>